<protein>
    <recommendedName>
        <fullName evidence="5">DUF2207 domain-containing protein</fullName>
    </recommendedName>
</protein>
<proteinExistence type="predicted"/>
<feature type="transmembrane region" description="Helical" evidence="2">
    <location>
        <begin position="747"/>
        <end position="767"/>
    </location>
</feature>
<evidence type="ECO:0000313" key="3">
    <source>
        <dbReference type="EMBL" id="AVM24890.1"/>
    </source>
</evidence>
<keyword evidence="2" id="KW-0472">Membrane</keyword>
<feature type="transmembrane region" description="Helical" evidence="2">
    <location>
        <begin position="593"/>
        <end position="612"/>
    </location>
</feature>
<dbReference type="AlphaFoldDB" id="A0AAD0HP89"/>
<dbReference type="EMBL" id="CP027116">
    <property type="protein sequence ID" value="AVM24890.1"/>
    <property type="molecule type" value="Genomic_DNA"/>
</dbReference>
<dbReference type="RefSeq" id="WP_117731230.1">
    <property type="nucleotide sequence ID" value="NZ_CP027116.1"/>
</dbReference>
<keyword evidence="2" id="KW-0812">Transmembrane</keyword>
<dbReference type="InterPro" id="IPR016024">
    <property type="entry name" value="ARM-type_fold"/>
</dbReference>
<accession>A0AAD0HP89</accession>
<reference evidence="3 4" key="1">
    <citation type="submission" date="2018-02" db="EMBL/GenBank/DDBJ databases">
        <title>The complete genome of two Bacillus pumilus strains from Cuatro Cienegas, Coahuila, Mexico.</title>
        <authorList>
            <person name="Zarza E."/>
            <person name="Alcaraz L.D."/>
            <person name="Aguilar-Salinas B."/>
            <person name="Islas A."/>
            <person name="Olmedo-Alvarez G."/>
        </authorList>
    </citation>
    <scope>NUCLEOTIDE SEQUENCE [LARGE SCALE GENOMIC DNA]</scope>
    <source>
        <strain evidence="3 4">145</strain>
    </source>
</reference>
<feature type="transmembrane region" description="Helical" evidence="2">
    <location>
        <begin position="619"/>
        <end position="640"/>
    </location>
</feature>
<sequence>MAGKSRIKGITIELGAETTGLDKALKDVNKQSRSLQTELKDVEKLLKFDPNNTALLAQKQKLLSDSVENTRKKLDQLKAAEAQVQQQFERGDIKEEQYRAFQRELADTARTMQRFETALQDMDREQQRAAEGQRDLTRLFDATESSVEDYANAIGQRLVNAINNGTATSRDMEHALQRIGRQALGSNVDLERLRSTLRSMDSGSSIQQVRQELQRLESQADDTRNALDELDYGIENVAGALLAGGGISGAVDKALDTSNLETKIDISFEVPESSKQSVFEAIKTVEAYGVDAEAALEGVRRQWALNKNASDETNASVVKMAATMASTFGGIDFNELIQEANEVGATLGITNEEALGLMNTLLKTGFPPEQLDIISEYGDQMAQAGYTAQEIQAIMAAGVDTKTWNIDNLLDGLKEGRIKMAEFGAGTDKATRQIIDAAGLSIDKFEEWGVAIAKGGEKGQVAMLEATKALSKVDDAAARNQLGVKMFGTMWEDQGTKIIDTILNAEKKQVDLKEGTNDLKEAMSEWDSDPMIELQQAFADLLVALQPVLSIIAQVVKAFADWASNNPGVAATIVAVTTVLGILAGAVLALYPIFVALTAAAATAGISIGALLSPILAVVGVVAAIIAVIGILITVFVTLFQQNEAFREKVLEIWTAIQQVVSTVLSFIWGIIMTVFTEIYTFISGILTQIMEFWNENGQQIMAIVSTVFNTIVSIIQIAMAVILPIIQGAWFVIQTVTRVVWETIKLIVGTAITLVLGIIQTILKLLQGDWEGAWESIKKTAQTIWDNIVKFFEGIDLVQIGKDIIQGLIDGIGSMAGAVWDKVTEIGSNIKEGFTNFFKIKSPSRLMRDDVGKHIGAGLEVGLRQSQAKVNRASLALQEAAAPAVPQATSNNINVSVPAAQIKPTPVIIDGYELTKIQFEHIDTMIGDAIDRRLGIKG</sequence>
<feature type="coiled-coil region" evidence="1">
    <location>
        <begin position="206"/>
        <end position="233"/>
    </location>
</feature>
<dbReference type="SUPFAM" id="SSF48371">
    <property type="entry name" value="ARM repeat"/>
    <property type="match status" value="1"/>
</dbReference>
<feature type="transmembrane region" description="Helical" evidence="2">
    <location>
        <begin position="701"/>
        <end position="727"/>
    </location>
</feature>
<gene>
    <name evidence="3" type="ORF">C5695_13945</name>
</gene>
<feature type="transmembrane region" description="Helical" evidence="2">
    <location>
        <begin position="568"/>
        <end position="587"/>
    </location>
</feature>
<evidence type="ECO:0000256" key="2">
    <source>
        <dbReference type="SAM" id="Phobius"/>
    </source>
</evidence>
<evidence type="ECO:0000313" key="4">
    <source>
        <dbReference type="Proteomes" id="UP000264960"/>
    </source>
</evidence>
<dbReference type="Proteomes" id="UP000264960">
    <property type="component" value="Chromosome"/>
</dbReference>
<keyword evidence="2" id="KW-1133">Transmembrane helix</keyword>
<feature type="transmembrane region" description="Helical" evidence="2">
    <location>
        <begin position="660"/>
        <end position="680"/>
    </location>
</feature>
<feature type="coiled-coil region" evidence="1">
    <location>
        <begin position="25"/>
        <end position="125"/>
    </location>
</feature>
<evidence type="ECO:0008006" key="5">
    <source>
        <dbReference type="Google" id="ProtNLM"/>
    </source>
</evidence>
<keyword evidence="1" id="KW-0175">Coiled coil</keyword>
<organism evidence="3 4">
    <name type="scientific">Bacillus pumilus</name>
    <name type="common">Bacillus mesentericus</name>
    <dbReference type="NCBI Taxonomy" id="1408"/>
    <lineage>
        <taxon>Bacteria</taxon>
        <taxon>Bacillati</taxon>
        <taxon>Bacillota</taxon>
        <taxon>Bacilli</taxon>
        <taxon>Bacillales</taxon>
        <taxon>Bacillaceae</taxon>
        <taxon>Bacillus</taxon>
    </lineage>
</organism>
<name>A0AAD0HP89_BACPU</name>
<evidence type="ECO:0000256" key="1">
    <source>
        <dbReference type="SAM" id="Coils"/>
    </source>
</evidence>